<dbReference type="Gene3D" id="1.10.287.950">
    <property type="entry name" value="Methyl-accepting chemotaxis protein"/>
    <property type="match status" value="1"/>
</dbReference>
<evidence type="ECO:0000313" key="11">
    <source>
        <dbReference type="Proteomes" id="UP000018895"/>
    </source>
</evidence>
<dbReference type="SMART" id="SM00304">
    <property type="entry name" value="HAMP"/>
    <property type="match status" value="1"/>
</dbReference>
<evidence type="ECO:0000259" key="8">
    <source>
        <dbReference type="PROSITE" id="PS50111"/>
    </source>
</evidence>
<dbReference type="STRING" id="1236971.JCM9152_3597"/>
<name>W4QJ16_9BACI</name>
<accession>W4QJ16</accession>
<comment type="caution">
    <text evidence="10">The sequence shown here is derived from an EMBL/GenBank/DDBJ whole genome shotgun (WGS) entry which is preliminary data.</text>
</comment>
<dbReference type="Proteomes" id="UP000018895">
    <property type="component" value="Unassembled WGS sequence"/>
</dbReference>
<comment type="subcellular location">
    <subcellularLocation>
        <location evidence="1">Cell membrane</location>
    </subcellularLocation>
</comment>
<protein>
    <submittedName>
        <fullName evidence="10">Methyl-accepting chemotaxis protein</fullName>
    </submittedName>
</protein>
<keyword evidence="4 6" id="KW-0807">Transducer</keyword>
<dbReference type="OrthoDB" id="9804712at2"/>
<dbReference type="InterPro" id="IPR004089">
    <property type="entry name" value="MCPsignal_dom"/>
</dbReference>
<dbReference type="PANTHER" id="PTHR32089:SF114">
    <property type="entry name" value="METHYL-ACCEPTING CHEMOTAXIS PROTEIN MCPB"/>
    <property type="match status" value="1"/>
</dbReference>
<feature type="domain" description="Methyl-accepting transducer" evidence="8">
    <location>
        <begin position="277"/>
        <end position="548"/>
    </location>
</feature>
<dbReference type="EMBL" id="BAUU01000028">
    <property type="protein sequence ID" value="GAE32081.1"/>
    <property type="molecule type" value="Genomic_DNA"/>
</dbReference>
<dbReference type="PROSITE" id="PS50111">
    <property type="entry name" value="CHEMOTAXIS_TRANSDUC_2"/>
    <property type="match status" value="1"/>
</dbReference>
<dbReference type="CDD" id="cd06225">
    <property type="entry name" value="HAMP"/>
    <property type="match status" value="1"/>
</dbReference>
<feature type="transmembrane region" description="Helical" evidence="7">
    <location>
        <begin position="182"/>
        <end position="203"/>
    </location>
</feature>
<dbReference type="Pfam" id="PF00672">
    <property type="entry name" value="HAMP"/>
    <property type="match status" value="1"/>
</dbReference>
<evidence type="ECO:0000313" key="10">
    <source>
        <dbReference type="EMBL" id="GAE32081.1"/>
    </source>
</evidence>
<comment type="similarity">
    <text evidence="5">Belongs to the methyl-accepting chemotaxis (MCP) protein family.</text>
</comment>
<feature type="domain" description="HAMP" evidence="9">
    <location>
        <begin position="205"/>
        <end position="258"/>
    </location>
</feature>
<keyword evidence="7" id="KW-1133">Transmembrane helix</keyword>
<dbReference type="Gene3D" id="6.10.340.10">
    <property type="match status" value="1"/>
</dbReference>
<feature type="transmembrane region" description="Helical" evidence="7">
    <location>
        <begin position="21"/>
        <end position="41"/>
    </location>
</feature>
<dbReference type="RefSeq" id="WP_035346327.1">
    <property type="nucleotide sequence ID" value="NZ_BAUU01000028.1"/>
</dbReference>
<keyword evidence="2" id="KW-1003">Cell membrane</keyword>
<evidence type="ECO:0000259" key="9">
    <source>
        <dbReference type="PROSITE" id="PS50885"/>
    </source>
</evidence>
<evidence type="ECO:0000256" key="7">
    <source>
        <dbReference type="SAM" id="Phobius"/>
    </source>
</evidence>
<evidence type="ECO:0000256" key="6">
    <source>
        <dbReference type="PROSITE-ProRule" id="PRU00284"/>
    </source>
</evidence>
<reference evidence="10" key="1">
    <citation type="journal article" date="2014" name="Genome Announc.">
        <title>Draft Genome Sequences of Three Alkaliphilic Bacillus Strains, Bacillus wakoensis JCM 9140T, Bacillus akibai JCM 9157T, and Bacillus hemicellulosilyticus JCM 9152T.</title>
        <authorList>
            <person name="Yuki M."/>
            <person name="Oshima K."/>
            <person name="Suda W."/>
            <person name="Oshida Y."/>
            <person name="Kitamura K."/>
            <person name="Iida T."/>
            <person name="Hattori M."/>
            <person name="Ohkuma M."/>
        </authorList>
    </citation>
    <scope>NUCLEOTIDE SEQUENCE [LARGE SCALE GENOMIC DNA]</scope>
    <source>
        <strain evidence="10">JCM 9152</strain>
    </source>
</reference>
<dbReference type="SMART" id="SM00283">
    <property type="entry name" value="MA"/>
    <property type="match status" value="1"/>
</dbReference>
<keyword evidence="7" id="KW-0812">Transmembrane</keyword>
<dbReference type="PROSITE" id="PS50885">
    <property type="entry name" value="HAMP"/>
    <property type="match status" value="1"/>
</dbReference>
<keyword evidence="11" id="KW-1185">Reference proteome</keyword>
<dbReference type="Pfam" id="PF00015">
    <property type="entry name" value="MCPsignal"/>
    <property type="match status" value="1"/>
</dbReference>
<sequence>MKRIFHKLNRQASSVSIRQKLLTIFITILLLFSLTFILQIVQVLDVEEQIKEMANSTEDAILLSSINSLMKEKYILVNEFVERGGYVEPALEQAEGELSELFIGLEASSQSDIQHLILEKNNEFNEIVDQIYEGTGSTMSHMSTLFLHIQDIDQTILNFSEEVLAATETNRTRSMETIQQSLQLFVVTFIIATVVGVGFIYIYSRRLNRRLHAVVNITDELSQGNLAIHKLPAHSTDEIGRLSLSINDMLEQLKRLVQHIAESSHEVKNSSSILSNHASESLQASGMISHSMKEILAGTEEVLRTSQKDESHIQELSYIAREVKDYMMIVDERTEQSKSLTTNGIYKIQAAKQQMTDIYERTTSSVTMIEELDKKSKEITSILSMITSISERTNLLAINASIEAARAGENGKGFAVVASEVRQLAEQSGNAAKKIATYVGDIQTDITEFVTVISSSHQSVHHGLGLMDDASSIFTSITEAVEDVSIKVRETTSAVTTIDESIVRLHLRMRDTTKTIEENAHFADQVAASTQQQHQAMTEVTATSDSLSSMALELERAVQAFKR</sequence>
<organism evidence="10 11">
    <name type="scientific">Halalkalibacter hemicellulosilyticusJCM 9152</name>
    <dbReference type="NCBI Taxonomy" id="1236971"/>
    <lineage>
        <taxon>Bacteria</taxon>
        <taxon>Bacillati</taxon>
        <taxon>Bacillota</taxon>
        <taxon>Bacilli</taxon>
        <taxon>Bacillales</taxon>
        <taxon>Bacillaceae</taxon>
        <taxon>Halalkalibacter</taxon>
    </lineage>
</organism>
<keyword evidence="3 7" id="KW-0472">Membrane</keyword>
<proteinExistence type="inferred from homology"/>
<dbReference type="PANTHER" id="PTHR32089">
    <property type="entry name" value="METHYL-ACCEPTING CHEMOTAXIS PROTEIN MCPB"/>
    <property type="match status" value="1"/>
</dbReference>
<dbReference type="GO" id="GO:0007165">
    <property type="term" value="P:signal transduction"/>
    <property type="evidence" value="ECO:0007669"/>
    <property type="project" value="UniProtKB-KW"/>
</dbReference>
<dbReference type="GO" id="GO:0005886">
    <property type="term" value="C:plasma membrane"/>
    <property type="evidence" value="ECO:0007669"/>
    <property type="project" value="UniProtKB-SubCell"/>
</dbReference>
<dbReference type="AlphaFoldDB" id="W4QJ16"/>
<dbReference type="SUPFAM" id="SSF58104">
    <property type="entry name" value="Methyl-accepting chemotaxis protein (MCP) signaling domain"/>
    <property type="match status" value="1"/>
</dbReference>
<evidence type="ECO:0000256" key="5">
    <source>
        <dbReference type="ARBA" id="ARBA00029447"/>
    </source>
</evidence>
<dbReference type="InterPro" id="IPR003660">
    <property type="entry name" value="HAMP_dom"/>
</dbReference>
<evidence type="ECO:0000256" key="2">
    <source>
        <dbReference type="ARBA" id="ARBA00022475"/>
    </source>
</evidence>
<evidence type="ECO:0000256" key="3">
    <source>
        <dbReference type="ARBA" id="ARBA00023136"/>
    </source>
</evidence>
<evidence type="ECO:0000256" key="4">
    <source>
        <dbReference type="ARBA" id="ARBA00023224"/>
    </source>
</evidence>
<gene>
    <name evidence="10" type="ORF">JCM9152_3597</name>
</gene>
<evidence type="ECO:0000256" key="1">
    <source>
        <dbReference type="ARBA" id="ARBA00004236"/>
    </source>
</evidence>